<protein>
    <submittedName>
        <fullName evidence="2">Membrane-bound metal-dependent hydrolase</fullName>
    </submittedName>
</protein>
<dbReference type="PANTHER" id="PTHR40031:SF1">
    <property type="entry name" value="MEMBRANE-BOUND METAL-DEPENDENT HYDROLASE"/>
    <property type="match status" value="1"/>
</dbReference>
<feature type="transmembrane region" description="Helical" evidence="1">
    <location>
        <begin position="162"/>
        <end position="182"/>
    </location>
</feature>
<gene>
    <name evidence="2" type="ORF">C900_02219</name>
</gene>
<organism evidence="2 3">
    <name type="scientific">Fulvivirga imtechensis AK7</name>
    <dbReference type="NCBI Taxonomy" id="1237149"/>
    <lineage>
        <taxon>Bacteria</taxon>
        <taxon>Pseudomonadati</taxon>
        <taxon>Bacteroidota</taxon>
        <taxon>Cytophagia</taxon>
        <taxon>Cytophagales</taxon>
        <taxon>Fulvivirgaceae</taxon>
        <taxon>Fulvivirga</taxon>
    </lineage>
</organism>
<keyword evidence="1" id="KW-1133">Transmembrane helix</keyword>
<dbReference type="PANTHER" id="PTHR40031">
    <property type="entry name" value="HYPOTHETICAL MEMBRANE SPANNING PROTEIN"/>
    <property type="match status" value="1"/>
</dbReference>
<dbReference type="RefSeq" id="WP_009579607.1">
    <property type="nucleotide sequence ID" value="NZ_AMZN01000032.1"/>
</dbReference>
<comment type="caution">
    <text evidence="2">The sequence shown here is derived from an EMBL/GenBank/DDBJ whole genome shotgun (WGS) entry which is preliminary data.</text>
</comment>
<dbReference type="EMBL" id="AMZN01000032">
    <property type="protein sequence ID" value="ELR71844.1"/>
    <property type="molecule type" value="Genomic_DNA"/>
</dbReference>
<dbReference type="Pfam" id="PF04307">
    <property type="entry name" value="YdjM"/>
    <property type="match status" value="1"/>
</dbReference>
<keyword evidence="1" id="KW-0472">Membrane</keyword>
<keyword evidence="1" id="KW-0812">Transmembrane</keyword>
<dbReference type="InterPro" id="IPR007404">
    <property type="entry name" value="YdjM-like"/>
</dbReference>
<evidence type="ECO:0000313" key="3">
    <source>
        <dbReference type="Proteomes" id="UP000011135"/>
    </source>
</evidence>
<dbReference type="STRING" id="1237149.C900_02219"/>
<dbReference type="AlphaFoldDB" id="L8JW57"/>
<accession>L8JW57</accession>
<name>L8JW57_9BACT</name>
<evidence type="ECO:0000256" key="1">
    <source>
        <dbReference type="SAM" id="Phobius"/>
    </source>
</evidence>
<proteinExistence type="predicted"/>
<keyword evidence="2" id="KW-0378">Hydrolase</keyword>
<feature type="transmembrane region" description="Helical" evidence="1">
    <location>
        <begin position="93"/>
        <end position="112"/>
    </location>
</feature>
<dbReference type="Proteomes" id="UP000011135">
    <property type="component" value="Unassembled WGS sequence"/>
</dbReference>
<keyword evidence="3" id="KW-1185">Reference proteome</keyword>
<sequence length="344" mass="39376">MDSVTQVLLGAAVGEAVAGRKAGNKAVLWGAVAGTIPDLDVISRYFMGTVDALEFHRGPTHSIAFAVLLSPLLGFLIRKLYPNGEATWRDWTFLVFMGLFTHALLDCFTTWGTELFWPFSDYRIAIKSVFVIDPLYTIPLLVCVLWLLFVERESKKRRRINRAGLLLSTGYLILTLIVKYRANQVFAASFDRQNLQVVRYESKPAPLNIILWTATIETPDGYLMGFYSFLDEDERINYHFFPKKHDLLEPFDADLKVKKLIDITDKWYTIEPNDKGVIFNNLRFGQRTGWETGKGKFVFSYKIFEKGEEVRVQEVEKDLGEGKEMLKPLIERVMGNKFNTSSAK</sequence>
<feature type="transmembrane region" description="Helical" evidence="1">
    <location>
        <begin position="63"/>
        <end position="81"/>
    </location>
</feature>
<reference evidence="2 3" key="1">
    <citation type="submission" date="2012-12" db="EMBL/GenBank/DDBJ databases">
        <title>Genome assembly of Fulvivirga imtechensis AK7.</title>
        <authorList>
            <person name="Nupur N."/>
            <person name="Khatri I."/>
            <person name="Kumar R."/>
            <person name="Subramanian S."/>
            <person name="Pinnaka A."/>
        </authorList>
    </citation>
    <scope>NUCLEOTIDE SEQUENCE [LARGE SCALE GENOMIC DNA]</scope>
    <source>
        <strain evidence="2 3">AK7</strain>
    </source>
</reference>
<dbReference type="PATRIC" id="fig|1237149.3.peg.2085"/>
<feature type="transmembrane region" description="Helical" evidence="1">
    <location>
        <begin position="124"/>
        <end position="150"/>
    </location>
</feature>
<dbReference type="GO" id="GO:0016787">
    <property type="term" value="F:hydrolase activity"/>
    <property type="evidence" value="ECO:0007669"/>
    <property type="project" value="UniProtKB-KW"/>
</dbReference>
<evidence type="ECO:0000313" key="2">
    <source>
        <dbReference type="EMBL" id="ELR71844.1"/>
    </source>
</evidence>
<dbReference type="OrthoDB" id="9781927at2"/>
<dbReference type="InterPro" id="IPR053170">
    <property type="entry name" value="Transcription_regulator"/>
</dbReference>
<dbReference type="eggNOG" id="COG1988">
    <property type="taxonomic scope" value="Bacteria"/>
</dbReference>